<name>A0ABU2SQE4_9ACTN</name>
<dbReference type="SUPFAM" id="SSF69318">
    <property type="entry name" value="Integrin alpha N-terminal domain"/>
    <property type="match status" value="1"/>
</dbReference>
<accession>A0ABU2SQE4</accession>
<dbReference type="Proteomes" id="UP001180531">
    <property type="component" value="Unassembled WGS sequence"/>
</dbReference>
<dbReference type="PANTHER" id="PTHR46580:SF4">
    <property type="entry name" value="ATP_GTP-BINDING PROTEIN"/>
    <property type="match status" value="1"/>
</dbReference>
<protein>
    <submittedName>
        <fullName evidence="3">VCBS repeat-containing protein</fullName>
    </submittedName>
</protein>
<dbReference type="Pfam" id="PF13517">
    <property type="entry name" value="FG-GAP_3"/>
    <property type="match status" value="1"/>
</dbReference>
<organism evidence="3 4">
    <name type="scientific">Streptomyces hesseae</name>
    <dbReference type="NCBI Taxonomy" id="3075519"/>
    <lineage>
        <taxon>Bacteria</taxon>
        <taxon>Bacillati</taxon>
        <taxon>Actinomycetota</taxon>
        <taxon>Actinomycetes</taxon>
        <taxon>Kitasatosporales</taxon>
        <taxon>Streptomycetaceae</taxon>
        <taxon>Streptomyces</taxon>
    </lineage>
</organism>
<dbReference type="InterPro" id="IPR028994">
    <property type="entry name" value="Integrin_alpha_N"/>
</dbReference>
<comment type="caution">
    <text evidence="3">The sequence shown here is derived from an EMBL/GenBank/DDBJ whole genome shotgun (WGS) entry which is preliminary data.</text>
</comment>
<evidence type="ECO:0000313" key="3">
    <source>
        <dbReference type="EMBL" id="MDT0450134.1"/>
    </source>
</evidence>
<dbReference type="RefSeq" id="WP_311610817.1">
    <property type="nucleotide sequence ID" value="NZ_JAVRFI010000007.1"/>
</dbReference>
<dbReference type="Gene3D" id="2.115.10.10">
    <property type="entry name" value="Tachylectin 2"/>
    <property type="match status" value="1"/>
</dbReference>
<proteinExistence type="predicted"/>
<keyword evidence="4" id="KW-1185">Reference proteome</keyword>
<dbReference type="EMBL" id="JAVRFI010000007">
    <property type="protein sequence ID" value="MDT0450134.1"/>
    <property type="molecule type" value="Genomic_DNA"/>
</dbReference>
<reference evidence="3" key="1">
    <citation type="submission" date="2024-05" db="EMBL/GenBank/DDBJ databases">
        <title>30 novel species of actinomycetes from the DSMZ collection.</title>
        <authorList>
            <person name="Nouioui I."/>
        </authorList>
    </citation>
    <scope>NUCLEOTIDE SEQUENCE</scope>
    <source>
        <strain evidence="3">DSM 40473</strain>
    </source>
</reference>
<feature type="chain" id="PRO_5047140158" evidence="2">
    <location>
        <begin position="37"/>
        <end position="303"/>
    </location>
</feature>
<evidence type="ECO:0000256" key="2">
    <source>
        <dbReference type="SAM" id="SignalP"/>
    </source>
</evidence>
<evidence type="ECO:0000313" key="4">
    <source>
        <dbReference type="Proteomes" id="UP001180531"/>
    </source>
</evidence>
<evidence type="ECO:0000256" key="1">
    <source>
        <dbReference type="ARBA" id="ARBA00022729"/>
    </source>
</evidence>
<keyword evidence="1 2" id="KW-0732">Signal</keyword>
<dbReference type="PANTHER" id="PTHR46580">
    <property type="entry name" value="SENSOR KINASE-RELATED"/>
    <property type="match status" value="1"/>
</dbReference>
<gene>
    <name evidence="3" type="ORF">RM609_13785</name>
</gene>
<dbReference type="InterPro" id="IPR013517">
    <property type="entry name" value="FG-GAP"/>
</dbReference>
<feature type="signal peptide" evidence="2">
    <location>
        <begin position="1"/>
        <end position="36"/>
    </location>
</feature>
<sequence>MRIHFGRKRGRGLSGLVGTTAVAAALVGLTAGTAAAAGTAPGAKAAPKIPSAGAPQFPLFAEKRAQDVKDVQDIYKYQPNGRGGFEDVEKYGFYGSAPRVSETATVDHDHDGKMDGWYHQHSDNSLLEYHGSRGDKAIGPGWDAFDRIFSPGDLGGSLESDLLARDKNGVLWLYLAREDGTLENPYRVGPGWDQYTDIVGKGSLNGDGRADIVAKDKNGDLWYYKGTGESHAPLSDRVKIGGGWNQYDKLVSTGDVDGDGRSDLLARDKSGVLWLYKGNDSQTDPFEKRVKIGGGWDQYNNLF</sequence>